<dbReference type="InterPro" id="IPR002857">
    <property type="entry name" value="Znf_CXXC"/>
</dbReference>
<dbReference type="InterPro" id="IPR050690">
    <property type="entry name" value="JHDM1_Histone_Demethylase"/>
</dbReference>
<dbReference type="PROSITE" id="PS51058">
    <property type="entry name" value="ZF_CXXC"/>
    <property type="match status" value="1"/>
</dbReference>
<evidence type="ECO:0000313" key="8">
    <source>
        <dbReference type="EMBL" id="RNA07499.1"/>
    </source>
</evidence>
<dbReference type="Proteomes" id="UP000276133">
    <property type="component" value="Unassembled WGS sequence"/>
</dbReference>
<dbReference type="OrthoDB" id="5876800at2759"/>
<evidence type="ECO:0000256" key="4">
    <source>
        <dbReference type="ARBA" id="ARBA00023125"/>
    </source>
</evidence>
<keyword evidence="2 5" id="KW-0863">Zinc-finger</keyword>
<dbReference type="Pfam" id="PF02008">
    <property type="entry name" value="zf-CXXC"/>
    <property type="match status" value="1"/>
</dbReference>
<name>A0A3M7Q8C0_BRAPC</name>
<dbReference type="STRING" id="10195.A0A3M7Q8C0"/>
<dbReference type="PANTHER" id="PTHR23123">
    <property type="entry name" value="PHD/F-BOX CONTAINING PROTEIN"/>
    <property type="match status" value="1"/>
</dbReference>
<dbReference type="AlphaFoldDB" id="A0A3M7Q8C0"/>
<evidence type="ECO:0000256" key="5">
    <source>
        <dbReference type="PROSITE-ProRule" id="PRU00509"/>
    </source>
</evidence>
<dbReference type="PROSITE" id="PS50016">
    <property type="entry name" value="ZF_PHD_2"/>
    <property type="match status" value="1"/>
</dbReference>
<keyword evidence="8" id="KW-0808">Transferase</keyword>
<dbReference type="EMBL" id="REGN01007019">
    <property type="protein sequence ID" value="RNA07499.1"/>
    <property type="molecule type" value="Genomic_DNA"/>
</dbReference>
<dbReference type="Gene3D" id="3.30.40.10">
    <property type="entry name" value="Zinc/RING finger domain, C3HC4 (zinc finger)"/>
    <property type="match status" value="1"/>
</dbReference>
<feature type="domain" description="CXXC-type" evidence="7">
    <location>
        <begin position="156"/>
        <end position="202"/>
    </location>
</feature>
<keyword evidence="3" id="KW-0862">Zinc</keyword>
<organism evidence="8 9">
    <name type="scientific">Brachionus plicatilis</name>
    <name type="common">Marine rotifer</name>
    <name type="synonym">Brachionus muelleri</name>
    <dbReference type="NCBI Taxonomy" id="10195"/>
    <lineage>
        <taxon>Eukaryota</taxon>
        <taxon>Metazoa</taxon>
        <taxon>Spiralia</taxon>
        <taxon>Gnathifera</taxon>
        <taxon>Rotifera</taxon>
        <taxon>Eurotatoria</taxon>
        <taxon>Monogononta</taxon>
        <taxon>Pseudotrocha</taxon>
        <taxon>Ploima</taxon>
        <taxon>Brachionidae</taxon>
        <taxon>Brachionus</taxon>
    </lineage>
</organism>
<gene>
    <name evidence="8" type="ORF">BpHYR1_011955</name>
</gene>
<keyword evidence="4" id="KW-0238">DNA-binding</keyword>
<dbReference type="SMART" id="SM00249">
    <property type="entry name" value="PHD"/>
    <property type="match status" value="1"/>
</dbReference>
<protein>
    <submittedName>
        <fullName evidence="8">Lysine-specific demethylase 2A-like</fullName>
    </submittedName>
</protein>
<dbReference type="GO" id="GO:0008168">
    <property type="term" value="F:methyltransferase activity"/>
    <property type="evidence" value="ECO:0007669"/>
    <property type="project" value="UniProtKB-KW"/>
</dbReference>
<evidence type="ECO:0000256" key="3">
    <source>
        <dbReference type="ARBA" id="ARBA00022833"/>
    </source>
</evidence>
<dbReference type="InterPro" id="IPR011011">
    <property type="entry name" value="Znf_FYVE_PHD"/>
</dbReference>
<feature type="domain" description="PHD-type" evidence="6">
    <location>
        <begin position="209"/>
        <end position="275"/>
    </location>
</feature>
<evidence type="ECO:0000259" key="7">
    <source>
        <dbReference type="PROSITE" id="PS51058"/>
    </source>
</evidence>
<dbReference type="InterPro" id="IPR019787">
    <property type="entry name" value="Znf_PHD-finger"/>
</dbReference>
<keyword evidence="8" id="KW-0489">Methyltransferase</keyword>
<keyword evidence="1" id="KW-0479">Metal-binding</keyword>
<evidence type="ECO:0000256" key="2">
    <source>
        <dbReference type="ARBA" id="ARBA00022771"/>
    </source>
</evidence>
<evidence type="ECO:0000259" key="6">
    <source>
        <dbReference type="PROSITE" id="PS50016"/>
    </source>
</evidence>
<dbReference type="InterPro" id="IPR013083">
    <property type="entry name" value="Znf_RING/FYVE/PHD"/>
</dbReference>
<dbReference type="GO" id="GO:0008270">
    <property type="term" value="F:zinc ion binding"/>
    <property type="evidence" value="ECO:0007669"/>
    <property type="project" value="UniProtKB-KW"/>
</dbReference>
<dbReference type="SUPFAM" id="SSF57903">
    <property type="entry name" value="FYVE/PHD zinc finger"/>
    <property type="match status" value="1"/>
</dbReference>
<evidence type="ECO:0000313" key="9">
    <source>
        <dbReference type="Proteomes" id="UP000276133"/>
    </source>
</evidence>
<comment type="caution">
    <text evidence="8">The sequence shown here is derived from an EMBL/GenBank/DDBJ whole genome shotgun (WGS) entry which is preliminary data.</text>
</comment>
<dbReference type="GO" id="GO:0032259">
    <property type="term" value="P:methylation"/>
    <property type="evidence" value="ECO:0007669"/>
    <property type="project" value="UniProtKB-KW"/>
</dbReference>
<dbReference type="GO" id="GO:0003677">
    <property type="term" value="F:DNA binding"/>
    <property type="evidence" value="ECO:0007669"/>
    <property type="project" value="UniProtKB-KW"/>
</dbReference>
<sequence length="518" mass="60191">MIKIKKEKNDEILKIDIFDKIKLNTNYKLIEEFERSNAARDPHANGLPFMQWPKPERKFVKKMEDCVSKHEFDQKNNLIIAQNFDQKIELDQNDFSFSSFDSNYGNPINYTSNLAHDNSSQYNGNSRKHVMRNMPRTKGSIKKRLRPQNIPRSNVERRRRVRCHNCEPCTRDDCGDCKYCKDMKKFGGTGISKQCCLAKQCLQPLLPTTTTCMLCDQLIDRFQTDKSNNMYECEICFEIYHVQCFRKQYPELDHVEPIINEDLVNCWKCPNCVNKGYINSSFLKDYKLSQSDNSSGSSSLNESYSSMLPNMNSSSTSSFHEQLSSPIDFVIAPSCPKQNFLAMALSNVAPLKPKRHRRTKQEMETIKINSKEIVDLKRKRENEIESFKSIQDDEESIISVDSLTYFEKQIILREFCEVVTKPNENNFDHLYKKKSIKITTTKTVPKQCNGNSSDHDTIIVDTDDSDSRDFDLDEEGAKILNLKRIPASTASKIQNDVKNEFRSYSFDPRNEHIYHDDD</sequence>
<dbReference type="InterPro" id="IPR001965">
    <property type="entry name" value="Znf_PHD"/>
</dbReference>
<keyword evidence="9" id="KW-1185">Reference proteome</keyword>
<proteinExistence type="predicted"/>
<evidence type="ECO:0000256" key="1">
    <source>
        <dbReference type="ARBA" id="ARBA00022723"/>
    </source>
</evidence>
<accession>A0A3M7Q8C0</accession>
<dbReference type="Pfam" id="PF16866">
    <property type="entry name" value="PHD_4"/>
    <property type="match status" value="1"/>
</dbReference>
<reference evidence="8 9" key="1">
    <citation type="journal article" date="2018" name="Sci. Rep.">
        <title>Genomic signatures of local adaptation to the degree of environmental predictability in rotifers.</title>
        <authorList>
            <person name="Franch-Gras L."/>
            <person name="Hahn C."/>
            <person name="Garcia-Roger E.M."/>
            <person name="Carmona M.J."/>
            <person name="Serra M."/>
            <person name="Gomez A."/>
        </authorList>
    </citation>
    <scope>NUCLEOTIDE SEQUENCE [LARGE SCALE GENOMIC DNA]</scope>
    <source>
        <strain evidence="8">HYR1</strain>
    </source>
</reference>